<comment type="caution">
    <text evidence="2">The sequence shown here is derived from an EMBL/GenBank/DDBJ whole genome shotgun (WGS) entry which is preliminary data.</text>
</comment>
<dbReference type="RefSeq" id="WP_216457832.1">
    <property type="nucleotide sequence ID" value="NZ_JAHLQL010000007.1"/>
</dbReference>
<evidence type="ECO:0000313" key="2">
    <source>
        <dbReference type="EMBL" id="MBU5593149.1"/>
    </source>
</evidence>
<dbReference type="EMBL" id="JAHLQL010000007">
    <property type="protein sequence ID" value="MBU5593149.1"/>
    <property type="molecule type" value="Genomic_DNA"/>
</dbReference>
<evidence type="ECO:0000313" key="3">
    <source>
        <dbReference type="Proteomes" id="UP000736583"/>
    </source>
</evidence>
<organism evidence="2 3">
    <name type="scientific">Clostridium simiarum</name>
    <dbReference type="NCBI Taxonomy" id="2841506"/>
    <lineage>
        <taxon>Bacteria</taxon>
        <taxon>Bacillati</taxon>
        <taxon>Bacillota</taxon>
        <taxon>Clostridia</taxon>
        <taxon>Eubacteriales</taxon>
        <taxon>Clostridiaceae</taxon>
        <taxon>Clostridium</taxon>
    </lineage>
</organism>
<dbReference type="Proteomes" id="UP000736583">
    <property type="component" value="Unassembled WGS sequence"/>
</dbReference>
<evidence type="ECO:0000256" key="1">
    <source>
        <dbReference type="SAM" id="MobiDB-lite"/>
    </source>
</evidence>
<feature type="region of interest" description="Disordered" evidence="1">
    <location>
        <begin position="139"/>
        <end position="159"/>
    </location>
</feature>
<proteinExistence type="predicted"/>
<sequence>MENNNTSLKWLHKKTNIFLDERIEDTSNPVRGIYGIFIKDENKRDENKSCVYVGRSKSVYGRMFDAKNGHVAMMKEKQHFIPKLNEARDHENIKVFIKILEEVPFEFDDYYKDMQRLASAENYHINKYQSINQCLNQVPEGRNTSKEDWESRKYKNYNQ</sequence>
<gene>
    <name evidence="2" type="ORF">KQI89_15475</name>
</gene>
<name>A0ABS6F3U5_9CLOT</name>
<accession>A0ABS6F3U5</accession>
<keyword evidence="3" id="KW-1185">Reference proteome</keyword>
<reference evidence="2 3" key="1">
    <citation type="submission" date="2021-06" db="EMBL/GenBank/DDBJ databases">
        <authorList>
            <person name="Sun Q."/>
            <person name="Li D."/>
        </authorList>
    </citation>
    <scope>NUCLEOTIDE SEQUENCE [LARGE SCALE GENOMIC DNA]</scope>
    <source>
        <strain evidence="2 3">MSJ-4</strain>
    </source>
</reference>
<evidence type="ECO:0008006" key="4">
    <source>
        <dbReference type="Google" id="ProtNLM"/>
    </source>
</evidence>
<feature type="compositionally biased region" description="Basic and acidic residues" evidence="1">
    <location>
        <begin position="143"/>
        <end position="153"/>
    </location>
</feature>
<protein>
    <recommendedName>
        <fullName evidence="4">GIY-YIG domain-containing protein</fullName>
    </recommendedName>
</protein>